<name>A0A1H9ILL9_9LACT</name>
<evidence type="ECO:0000313" key="2">
    <source>
        <dbReference type="Proteomes" id="UP000198556"/>
    </source>
</evidence>
<evidence type="ECO:0000313" key="1">
    <source>
        <dbReference type="EMBL" id="SEQ75458.1"/>
    </source>
</evidence>
<sequence>MEYAEYVENGHRIMRNGKKIGWVEGRFMMKTTYDEIEKLMPNVAANIERKLRKVLDE</sequence>
<proteinExistence type="predicted"/>
<keyword evidence="2" id="KW-1185">Reference proteome</keyword>
<evidence type="ECO:0008006" key="3">
    <source>
        <dbReference type="Google" id="ProtNLM"/>
    </source>
</evidence>
<protein>
    <recommendedName>
        <fullName evidence="3">HK97 gp10 family phage protein</fullName>
    </recommendedName>
</protein>
<organism evidence="1 2">
    <name type="scientific">Granulicatella balaenopterae</name>
    <dbReference type="NCBI Taxonomy" id="137733"/>
    <lineage>
        <taxon>Bacteria</taxon>
        <taxon>Bacillati</taxon>
        <taxon>Bacillota</taxon>
        <taxon>Bacilli</taxon>
        <taxon>Lactobacillales</taxon>
        <taxon>Carnobacteriaceae</taxon>
        <taxon>Granulicatella</taxon>
    </lineage>
</organism>
<dbReference type="Proteomes" id="UP000198556">
    <property type="component" value="Unassembled WGS sequence"/>
</dbReference>
<dbReference type="EMBL" id="FOGF01000006">
    <property type="protein sequence ID" value="SEQ75458.1"/>
    <property type="molecule type" value="Genomic_DNA"/>
</dbReference>
<dbReference type="AlphaFoldDB" id="A0A1H9ILL9"/>
<dbReference type="STRING" id="137733.SAMN05421767_10623"/>
<reference evidence="1 2" key="1">
    <citation type="submission" date="2016-10" db="EMBL/GenBank/DDBJ databases">
        <authorList>
            <person name="de Groot N.N."/>
        </authorList>
    </citation>
    <scope>NUCLEOTIDE SEQUENCE [LARGE SCALE GENOMIC DNA]</scope>
    <source>
        <strain evidence="1 2">DSM 15827</strain>
    </source>
</reference>
<accession>A0A1H9ILL9</accession>
<gene>
    <name evidence="1" type="ORF">SAMN05421767_10623</name>
</gene>